<gene>
    <name evidence="1" type="ORF">MRB53_030574</name>
</gene>
<accession>A0ACC2KM19</accession>
<proteinExistence type="predicted"/>
<dbReference type="EMBL" id="CM056818">
    <property type="protein sequence ID" value="KAJ8622045.1"/>
    <property type="molecule type" value="Genomic_DNA"/>
</dbReference>
<organism evidence="1 2">
    <name type="scientific">Persea americana</name>
    <name type="common">Avocado</name>
    <dbReference type="NCBI Taxonomy" id="3435"/>
    <lineage>
        <taxon>Eukaryota</taxon>
        <taxon>Viridiplantae</taxon>
        <taxon>Streptophyta</taxon>
        <taxon>Embryophyta</taxon>
        <taxon>Tracheophyta</taxon>
        <taxon>Spermatophyta</taxon>
        <taxon>Magnoliopsida</taxon>
        <taxon>Magnoliidae</taxon>
        <taxon>Laurales</taxon>
        <taxon>Lauraceae</taxon>
        <taxon>Persea</taxon>
    </lineage>
</organism>
<evidence type="ECO:0000313" key="1">
    <source>
        <dbReference type="EMBL" id="KAJ8622045.1"/>
    </source>
</evidence>
<name>A0ACC2KM19_PERAE</name>
<sequence length="183" mass="21210">MKVFIESSNILLGFTEMLVFVQNVQLKLTEEIIEYTTKKKTEKEEMNMLPHFDESANELEDDDVVEVDERGRRPLGQGSEVSSTHSTTSKPKKPKQKGPMDVFFTPNPDAVVQNRKIQGKQTRIDENDPYRKELRERARQRFARWIYDAEHPLNAVNYDSFGPMIEAIGKYGTSMKPPTYHEL</sequence>
<reference evidence="1 2" key="1">
    <citation type="journal article" date="2022" name="Hortic Res">
        <title>A haplotype resolved chromosomal level avocado genome allows analysis of novel avocado genes.</title>
        <authorList>
            <person name="Nath O."/>
            <person name="Fletcher S.J."/>
            <person name="Hayward A."/>
            <person name="Shaw L.M."/>
            <person name="Masouleh A.K."/>
            <person name="Furtado A."/>
            <person name="Henry R.J."/>
            <person name="Mitter N."/>
        </authorList>
    </citation>
    <scope>NUCLEOTIDE SEQUENCE [LARGE SCALE GENOMIC DNA]</scope>
    <source>
        <strain evidence="2">cv. Hass</strain>
    </source>
</reference>
<protein>
    <submittedName>
        <fullName evidence="1">Uncharacterized protein</fullName>
    </submittedName>
</protein>
<evidence type="ECO:0000313" key="2">
    <source>
        <dbReference type="Proteomes" id="UP001234297"/>
    </source>
</evidence>
<dbReference type="Proteomes" id="UP001234297">
    <property type="component" value="Chromosome 10"/>
</dbReference>
<keyword evidence="2" id="KW-1185">Reference proteome</keyword>
<comment type="caution">
    <text evidence="1">The sequence shown here is derived from an EMBL/GenBank/DDBJ whole genome shotgun (WGS) entry which is preliminary data.</text>
</comment>